<protein>
    <submittedName>
        <fullName evidence="1">Uncharacterized protein</fullName>
    </submittedName>
</protein>
<accession>A0A2P2MJS7</accession>
<dbReference type="EMBL" id="GGEC01049987">
    <property type="protein sequence ID" value="MBX30471.1"/>
    <property type="molecule type" value="Transcribed_RNA"/>
</dbReference>
<organism evidence="1">
    <name type="scientific">Rhizophora mucronata</name>
    <name type="common">Asiatic mangrove</name>
    <dbReference type="NCBI Taxonomy" id="61149"/>
    <lineage>
        <taxon>Eukaryota</taxon>
        <taxon>Viridiplantae</taxon>
        <taxon>Streptophyta</taxon>
        <taxon>Embryophyta</taxon>
        <taxon>Tracheophyta</taxon>
        <taxon>Spermatophyta</taxon>
        <taxon>Magnoliopsida</taxon>
        <taxon>eudicotyledons</taxon>
        <taxon>Gunneridae</taxon>
        <taxon>Pentapetalae</taxon>
        <taxon>rosids</taxon>
        <taxon>fabids</taxon>
        <taxon>Malpighiales</taxon>
        <taxon>Rhizophoraceae</taxon>
        <taxon>Rhizophora</taxon>
    </lineage>
</organism>
<proteinExistence type="predicted"/>
<evidence type="ECO:0000313" key="1">
    <source>
        <dbReference type="EMBL" id="MBX30471.1"/>
    </source>
</evidence>
<reference evidence="1" key="1">
    <citation type="submission" date="2018-02" db="EMBL/GenBank/DDBJ databases">
        <title>Rhizophora mucronata_Transcriptome.</title>
        <authorList>
            <person name="Meera S.P."/>
            <person name="Sreeshan A."/>
            <person name="Augustine A."/>
        </authorList>
    </citation>
    <scope>NUCLEOTIDE SEQUENCE</scope>
    <source>
        <tissue evidence="1">Leaf</tissue>
    </source>
</reference>
<name>A0A2P2MJS7_RHIMU</name>
<dbReference type="EMBL" id="GGEC01049986">
    <property type="protein sequence ID" value="MBX30470.1"/>
    <property type="molecule type" value="Transcribed_RNA"/>
</dbReference>
<sequence>MRRSCQFDLSSIFASIYFSSH</sequence>
<dbReference type="AlphaFoldDB" id="A0A2P2MJS7"/>